<proteinExistence type="predicted"/>
<sequence length="158" mass="17047">MTRNGRLSMIVFAIISLSACAKLPGKLAEPAGPAAKTNTKAAAPDMHSSQTALDWAGTYVGTLPCADCPGVRETLVLHKDQTYALSTHYVDRLGSAFSRSNSFTWINGQTIRLEGMQQPMYFRVGENQLIQLGMDGQPITGPMAAKMVLKKTQTGKTQ</sequence>
<evidence type="ECO:0000256" key="1">
    <source>
        <dbReference type="SAM" id="SignalP"/>
    </source>
</evidence>
<dbReference type="EMBL" id="LWSA01000345">
    <property type="protein sequence ID" value="OCX67535.1"/>
    <property type="molecule type" value="Genomic_DNA"/>
</dbReference>
<accession>A0A1C2IUV6</accession>
<keyword evidence="1" id="KW-0732">Signal</keyword>
<evidence type="ECO:0008006" key="4">
    <source>
        <dbReference type="Google" id="ProtNLM"/>
    </source>
</evidence>
<dbReference type="Gene3D" id="2.40.128.640">
    <property type="match status" value="1"/>
</dbReference>
<gene>
    <name evidence="2" type="ORF">A6P07_19830</name>
</gene>
<dbReference type="Proteomes" id="UP000094893">
    <property type="component" value="Unassembled WGS sequence"/>
</dbReference>
<dbReference type="InterPro" id="IPR007298">
    <property type="entry name" value="Cu-R_lipoprotein_NlpE"/>
</dbReference>
<evidence type="ECO:0000313" key="2">
    <source>
        <dbReference type="EMBL" id="OCX67535.1"/>
    </source>
</evidence>
<name>A0A1C2IUV6_ACITH</name>
<protein>
    <recommendedName>
        <fullName evidence="4">Copper resistance protein NlpE</fullName>
    </recommendedName>
</protein>
<dbReference type="eggNOG" id="COG3015">
    <property type="taxonomic scope" value="Bacteria"/>
</dbReference>
<dbReference type="PROSITE" id="PS51257">
    <property type="entry name" value="PROKAR_LIPOPROTEIN"/>
    <property type="match status" value="1"/>
</dbReference>
<organism evidence="2 3">
    <name type="scientific">Acidithiobacillus thiooxidans</name>
    <name type="common">Thiobacillus thiooxidans</name>
    <dbReference type="NCBI Taxonomy" id="930"/>
    <lineage>
        <taxon>Bacteria</taxon>
        <taxon>Pseudomonadati</taxon>
        <taxon>Pseudomonadota</taxon>
        <taxon>Acidithiobacillia</taxon>
        <taxon>Acidithiobacillales</taxon>
        <taxon>Acidithiobacillaceae</taxon>
        <taxon>Acidithiobacillus</taxon>
    </lineage>
</organism>
<feature type="signal peptide" evidence="1">
    <location>
        <begin position="1"/>
        <end position="21"/>
    </location>
</feature>
<comment type="caution">
    <text evidence="2">The sequence shown here is derived from an EMBL/GenBank/DDBJ whole genome shotgun (WGS) entry which is preliminary data.</text>
</comment>
<reference evidence="2 3" key="1">
    <citation type="journal article" date="2016" name="Int. J. Mol. Sci.">
        <title>Comparative genomics of the extreme acidophile Acidithiobacillus thiooxidans reveals intraspecific divergence and niche adaptation.</title>
        <authorList>
            <person name="Zhang X."/>
            <person name="Feng X."/>
            <person name="Tao J."/>
            <person name="Ma L."/>
            <person name="Xiao Y."/>
            <person name="Liang Y."/>
            <person name="Liu X."/>
            <person name="Yin H."/>
        </authorList>
    </citation>
    <scope>NUCLEOTIDE SEQUENCE [LARGE SCALE GENOMIC DNA]</scope>
    <source>
        <strain evidence="2 3">A02</strain>
    </source>
</reference>
<dbReference type="AlphaFoldDB" id="A0A1C2IUV6"/>
<dbReference type="Pfam" id="PF04170">
    <property type="entry name" value="NlpE"/>
    <property type="match status" value="1"/>
</dbReference>
<dbReference type="RefSeq" id="WP_024894367.1">
    <property type="nucleotide sequence ID" value="NZ_JBAYOM010000005.1"/>
</dbReference>
<feature type="chain" id="PRO_5009838028" description="Copper resistance protein NlpE" evidence="1">
    <location>
        <begin position="22"/>
        <end position="158"/>
    </location>
</feature>
<evidence type="ECO:0000313" key="3">
    <source>
        <dbReference type="Proteomes" id="UP000094893"/>
    </source>
</evidence>
<dbReference type="STRING" id="930.GCA_002079865_03008"/>